<protein>
    <submittedName>
        <fullName evidence="3">Pyruvate,water dikinase</fullName>
    </submittedName>
</protein>
<dbReference type="InterPro" id="IPR036637">
    <property type="entry name" value="Phosphohistidine_dom_sf"/>
</dbReference>
<keyword evidence="3" id="KW-0670">Pyruvate</keyword>
<evidence type="ECO:0000313" key="3">
    <source>
        <dbReference type="EMBL" id="RKT67457.1"/>
    </source>
</evidence>
<dbReference type="Pfam" id="PF01326">
    <property type="entry name" value="PPDK_N"/>
    <property type="match status" value="2"/>
</dbReference>
<evidence type="ECO:0000259" key="2">
    <source>
        <dbReference type="Pfam" id="PF01326"/>
    </source>
</evidence>
<dbReference type="Gene3D" id="3.30.1490.20">
    <property type="entry name" value="ATP-grasp fold, A domain"/>
    <property type="match status" value="2"/>
</dbReference>
<dbReference type="OrthoDB" id="9765468at2"/>
<keyword evidence="3" id="KW-0418">Kinase</keyword>
<dbReference type="InterPro" id="IPR051549">
    <property type="entry name" value="PEP_Utilizing_Enz"/>
</dbReference>
<dbReference type="Gene3D" id="3.50.30.10">
    <property type="entry name" value="Phosphohistidine domain"/>
    <property type="match status" value="1"/>
</dbReference>
<dbReference type="InterPro" id="IPR002192">
    <property type="entry name" value="PPDK_AMP/ATP-bd"/>
</dbReference>
<sequence>MGRFVLPLDDPAADLATVGGKGASLARLVRAGLPVPAGFHVTTDAFRLAGRAGEVPEEVAEQIRAALPDGPVAVRSSATAEDLPDLSFAGQHDTVLGVRGEDVLDAVRRCWASLFTERAVEYRERNGVTDAAMGVVVQEMVPADAAGVLFTANPVTGARDETVVNAAPGLGEALVGGEVTPDEYVVAGGVVKSATGTVLDQAQVLELAALGARVQELFGVPVDVEWAVHGGRVAILQARPVTALAEVWNDSLTGDFLWTCVNLGEAVPSVMTPATWSFAQVLARPPVGGIPTTGNIGGRFYLNLSVVFGAASALGLTGLVRRLAEHTLGRIPDDVQVPRLPLSRWAALRAALGALVPFLRQNREYRRRIGELLSNAPARADDLRERIARTSSPAELSALWTSEVDSFLRDDIRIYDAGAGSVFMDDAKLRRRLYALVGEADTTALMTGAHGTAGDLASLGPLLGLARLRRGEIDRETYTRLWGHRCADEYEVSVPRPAEDPAWLDRQLALAGPDPEELLRKQADARDAAWRRLTTAHPRQAERIRRKLDVLAEATRGRERARSEMVRGFAVLRAFVVRAGELTGADTFMLSYQEILDVLAGDTRPLATIPARRAAYDRYRALPPYPTLIRGAFDPEPWAADPDRRPDLYDATGSRPAPVTGFPGATGPAGVVTGFPGAAGVAEGVARVIGSVEEGAALEPGEVLVTTVTNIGWTPLFPRAAAVVTDVGAPLSHAAIVARELGIPAVVGCGNATTRIKTGDRIRVDGGRGTVTRL</sequence>
<dbReference type="InterPro" id="IPR013815">
    <property type="entry name" value="ATP_grasp_subdomain_1"/>
</dbReference>
<proteinExistence type="predicted"/>
<evidence type="ECO:0000313" key="4">
    <source>
        <dbReference type="Proteomes" id="UP000272729"/>
    </source>
</evidence>
<dbReference type="AlphaFoldDB" id="A0A495X0U8"/>
<organism evidence="3 4">
    <name type="scientific">Saccharothrix variisporea</name>
    <dbReference type="NCBI Taxonomy" id="543527"/>
    <lineage>
        <taxon>Bacteria</taxon>
        <taxon>Bacillati</taxon>
        <taxon>Actinomycetota</taxon>
        <taxon>Actinomycetes</taxon>
        <taxon>Pseudonocardiales</taxon>
        <taxon>Pseudonocardiaceae</taxon>
        <taxon>Saccharothrix</taxon>
    </lineage>
</organism>
<name>A0A495X0U8_9PSEU</name>
<dbReference type="InterPro" id="IPR008279">
    <property type="entry name" value="PEP-util_enz_mobile_dom"/>
</dbReference>
<reference evidence="3 4" key="1">
    <citation type="submission" date="2018-10" db="EMBL/GenBank/DDBJ databases">
        <title>Sequencing the genomes of 1000 actinobacteria strains.</title>
        <authorList>
            <person name="Klenk H.-P."/>
        </authorList>
    </citation>
    <scope>NUCLEOTIDE SEQUENCE [LARGE SCALE GENOMIC DNA]</scope>
    <source>
        <strain evidence="3 4">DSM 43911</strain>
    </source>
</reference>
<dbReference type="RefSeq" id="WP_121217751.1">
    <property type="nucleotide sequence ID" value="NZ_JBIUBA010000009.1"/>
</dbReference>
<feature type="domain" description="Pyruvate phosphate dikinase AMP/ATP-binding" evidence="2">
    <location>
        <begin position="57"/>
        <end position="187"/>
    </location>
</feature>
<keyword evidence="3" id="KW-0808">Transferase</keyword>
<dbReference type="PANTHER" id="PTHR43615:SF1">
    <property type="entry name" value="PPDK_N DOMAIN-CONTAINING PROTEIN"/>
    <property type="match status" value="1"/>
</dbReference>
<feature type="domain" description="Pyruvate phosphate dikinase AMP/ATP-binding" evidence="2">
    <location>
        <begin position="196"/>
        <end position="245"/>
    </location>
</feature>
<keyword evidence="4" id="KW-1185">Reference proteome</keyword>
<gene>
    <name evidence="3" type="ORF">DFJ66_0632</name>
</gene>
<feature type="domain" description="PEP-utilising enzyme mobile" evidence="1">
    <location>
        <begin position="699"/>
        <end position="769"/>
    </location>
</feature>
<dbReference type="GO" id="GO:0005524">
    <property type="term" value="F:ATP binding"/>
    <property type="evidence" value="ECO:0007669"/>
    <property type="project" value="InterPro"/>
</dbReference>
<dbReference type="SUPFAM" id="SSF56059">
    <property type="entry name" value="Glutathione synthetase ATP-binding domain-like"/>
    <property type="match status" value="1"/>
</dbReference>
<dbReference type="Gene3D" id="3.30.470.20">
    <property type="entry name" value="ATP-grasp fold, B domain"/>
    <property type="match status" value="2"/>
</dbReference>
<accession>A0A495X0U8</accession>
<dbReference type="Pfam" id="PF00391">
    <property type="entry name" value="PEP-utilizers"/>
    <property type="match status" value="1"/>
</dbReference>
<comment type="caution">
    <text evidence="3">The sequence shown here is derived from an EMBL/GenBank/DDBJ whole genome shotgun (WGS) entry which is preliminary data.</text>
</comment>
<dbReference type="SUPFAM" id="SSF52009">
    <property type="entry name" value="Phosphohistidine domain"/>
    <property type="match status" value="1"/>
</dbReference>
<evidence type="ECO:0000259" key="1">
    <source>
        <dbReference type="Pfam" id="PF00391"/>
    </source>
</evidence>
<dbReference type="EMBL" id="RBXR01000001">
    <property type="protein sequence ID" value="RKT67457.1"/>
    <property type="molecule type" value="Genomic_DNA"/>
</dbReference>
<dbReference type="Proteomes" id="UP000272729">
    <property type="component" value="Unassembled WGS sequence"/>
</dbReference>
<dbReference type="PANTHER" id="PTHR43615">
    <property type="entry name" value="PHOSPHOENOLPYRUVATE SYNTHASE-RELATED"/>
    <property type="match status" value="1"/>
</dbReference>
<dbReference type="GO" id="GO:0016301">
    <property type="term" value="F:kinase activity"/>
    <property type="evidence" value="ECO:0007669"/>
    <property type="project" value="UniProtKB-KW"/>
</dbReference>